<dbReference type="EMBL" id="VTXO01000008">
    <property type="protein sequence ID" value="NOI82507.1"/>
    <property type="molecule type" value="Genomic_DNA"/>
</dbReference>
<organism evidence="1 2">
    <name type="scientific">Vibrio tubiashii</name>
    <dbReference type="NCBI Taxonomy" id="29498"/>
    <lineage>
        <taxon>Bacteria</taxon>
        <taxon>Pseudomonadati</taxon>
        <taxon>Pseudomonadota</taxon>
        <taxon>Gammaproteobacteria</taxon>
        <taxon>Vibrionales</taxon>
        <taxon>Vibrionaceae</taxon>
        <taxon>Vibrio</taxon>
        <taxon>Vibrio oreintalis group</taxon>
    </lineage>
</organism>
<proteinExistence type="predicted"/>
<dbReference type="RefSeq" id="WP_171324097.1">
    <property type="nucleotide sequence ID" value="NZ_VTXO01000008.1"/>
</dbReference>
<dbReference type="AlphaFoldDB" id="A0AAE5GSP0"/>
<protein>
    <submittedName>
        <fullName evidence="1">Uncharacterized protein</fullName>
    </submittedName>
</protein>
<accession>A0AAE5GSP0</accession>
<reference evidence="1 2" key="1">
    <citation type="submission" date="2019-08" db="EMBL/GenBank/DDBJ databases">
        <title>Draft genome sequencing and comparative genomics of hatchery-associated Vibrios.</title>
        <authorList>
            <person name="Kehlet-Delgado H."/>
            <person name="Mueller R.S."/>
        </authorList>
    </citation>
    <scope>NUCLEOTIDE SEQUENCE [LARGE SCALE GENOMIC DNA]</scope>
    <source>
        <strain evidence="1 2">01-65-5-1</strain>
    </source>
</reference>
<sequence length="317" mass="35930">MSEKKPKKHLVTQGIAWLAINLIYAYLRISGKITGAVRMRTTQGAFLKETIGRQNQHLVFTETPMAIEALDFSNVSPSPALEHIIYEGALLREVDLGSPRLFPNLATITLRLDAECNLTFLRPWSESGVEVHIKTNGALDLSTLKGVKIVLFVELDEVAAQQLVPNVVQVIEENPLDLGLPFPFGARDSLVIYAHDESRNERLQNNDIHAYQDCPRIVIHGIQHISQGLDCSLFPFPDGTQEDRYSMLQLLEQWRDTQAKVSPLGYQIANTVLEWATFESELGWPLFYYQTEPQQYAGHCLPWIWHCHNELRALSTL</sequence>
<dbReference type="Proteomes" id="UP000572722">
    <property type="component" value="Unassembled WGS sequence"/>
</dbReference>
<comment type="caution">
    <text evidence="1">The sequence shown here is derived from an EMBL/GenBank/DDBJ whole genome shotgun (WGS) entry which is preliminary data.</text>
</comment>
<name>A0AAE5GSP0_9VIBR</name>
<evidence type="ECO:0000313" key="1">
    <source>
        <dbReference type="EMBL" id="NOI82507.1"/>
    </source>
</evidence>
<evidence type="ECO:0000313" key="2">
    <source>
        <dbReference type="Proteomes" id="UP000572722"/>
    </source>
</evidence>
<gene>
    <name evidence="1" type="ORF">F0237_17705</name>
</gene>